<evidence type="ECO:0000259" key="3">
    <source>
        <dbReference type="Pfam" id="PF06738"/>
    </source>
</evidence>
<feature type="transmembrane region" description="Helical" evidence="2">
    <location>
        <begin position="342"/>
        <end position="363"/>
    </location>
</feature>
<dbReference type="OrthoDB" id="413008at2759"/>
<keyword evidence="2" id="KW-0812">Transmembrane</keyword>
<evidence type="ECO:0000313" key="5">
    <source>
        <dbReference type="Proteomes" id="UP000253551"/>
    </source>
</evidence>
<dbReference type="Proteomes" id="UP000253551">
    <property type="component" value="Unassembled WGS sequence"/>
</dbReference>
<dbReference type="PANTHER" id="PTHR31082:SF4">
    <property type="entry name" value="PHEROMONE-REGULATED MEMBRANE PROTEIN 10"/>
    <property type="match status" value="1"/>
</dbReference>
<evidence type="ECO:0000256" key="1">
    <source>
        <dbReference type="ARBA" id="ARBA00034125"/>
    </source>
</evidence>
<dbReference type="PANTHER" id="PTHR31082">
    <property type="entry name" value="PHEROMONE-REGULATED MEMBRANE PROTEIN 10"/>
    <property type="match status" value="1"/>
</dbReference>
<dbReference type="GO" id="GO:0022857">
    <property type="term" value="F:transmembrane transporter activity"/>
    <property type="evidence" value="ECO:0007669"/>
    <property type="project" value="InterPro"/>
</dbReference>
<feature type="transmembrane region" description="Helical" evidence="2">
    <location>
        <begin position="398"/>
        <end position="418"/>
    </location>
</feature>
<evidence type="ECO:0000256" key="2">
    <source>
        <dbReference type="SAM" id="Phobius"/>
    </source>
</evidence>
<dbReference type="AlphaFoldDB" id="A0A367JCE7"/>
<feature type="transmembrane region" description="Helical" evidence="2">
    <location>
        <begin position="239"/>
        <end position="260"/>
    </location>
</feature>
<name>A0A367JCE7_RHIST</name>
<dbReference type="EMBL" id="PJQM01003681">
    <property type="protein sequence ID" value="RCH87613.1"/>
    <property type="molecule type" value="Genomic_DNA"/>
</dbReference>
<feature type="transmembrane region" description="Helical" evidence="2">
    <location>
        <begin position="211"/>
        <end position="233"/>
    </location>
</feature>
<accession>A0A367JCE7</accession>
<reference evidence="4 5" key="1">
    <citation type="journal article" date="2018" name="G3 (Bethesda)">
        <title>Phylogenetic and Phylogenomic Definition of Rhizopus Species.</title>
        <authorList>
            <person name="Gryganskyi A.P."/>
            <person name="Golan J."/>
            <person name="Dolatabadi S."/>
            <person name="Mondo S."/>
            <person name="Robb S."/>
            <person name="Idnurm A."/>
            <person name="Muszewska A."/>
            <person name="Steczkiewicz K."/>
            <person name="Masonjones S."/>
            <person name="Liao H.L."/>
            <person name="Gajdeczka M.T."/>
            <person name="Anike F."/>
            <person name="Vuek A."/>
            <person name="Anishchenko I.M."/>
            <person name="Voigt K."/>
            <person name="de Hoog G.S."/>
            <person name="Smith M.E."/>
            <person name="Heitman J."/>
            <person name="Vilgalys R."/>
            <person name="Stajich J.E."/>
        </authorList>
    </citation>
    <scope>NUCLEOTIDE SEQUENCE [LARGE SCALE GENOMIC DNA]</scope>
    <source>
        <strain evidence="4 5">LSU 92-RS-03</strain>
    </source>
</reference>
<feature type="transmembrane region" description="Helical" evidence="2">
    <location>
        <begin position="272"/>
        <end position="291"/>
    </location>
</feature>
<feature type="transmembrane region" description="Helical" evidence="2">
    <location>
        <begin position="438"/>
        <end position="463"/>
    </location>
</feature>
<feature type="transmembrane region" description="Helical" evidence="2">
    <location>
        <begin position="369"/>
        <end position="386"/>
    </location>
</feature>
<dbReference type="InterPro" id="IPR051361">
    <property type="entry name" value="ThrE/Ser_Exporter"/>
</dbReference>
<dbReference type="Pfam" id="PF06738">
    <property type="entry name" value="ThrE"/>
    <property type="match status" value="1"/>
</dbReference>
<proteinExistence type="inferred from homology"/>
<dbReference type="InterPro" id="IPR010619">
    <property type="entry name" value="ThrE-like_N"/>
</dbReference>
<keyword evidence="2" id="KW-0472">Membrane</keyword>
<feature type="domain" description="Threonine/serine exporter-like N-terminal" evidence="3">
    <location>
        <begin position="55"/>
        <end position="293"/>
    </location>
</feature>
<organism evidence="4 5">
    <name type="scientific">Rhizopus stolonifer</name>
    <name type="common">Rhizopus nigricans</name>
    <dbReference type="NCBI Taxonomy" id="4846"/>
    <lineage>
        <taxon>Eukaryota</taxon>
        <taxon>Fungi</taxon>
        <taxon>Fungi incertae sedis</taxon>
        <taxon>Mucoromycota</taxon>
        <taxon>Mucoromycotina</taxon>
        <taxon>Mucoromycetes</taxon>
        <taxon>Mucorales</taxon>
        <taxon>Mucorineae</taxon>
        <taxon>Rhizopodaceae</taxon>
        <taxon>Rhizopus</taxon>
    </lineage>
</organism>
<protein>
    <recommendedName>
        <fullName evidence="3">Threonine/serine exporter-like N-terminal domain-containing protein</fullName>
    </recommendedName>
</protein>
<comment type="caution">
    <text evidence="4">The sequence shown here is derived from an EMBL/GenBank/DDBJ whole genome shotgun (WGS) entry which is preliminary data.</text>
</comment>
<feature type="transmembrane region" description="Helical" evidence="2">
    <location>
        <begin position="187"/>
        <end position="204"/>
    </location>
</feature>
<keyword evidence="5" id="KW-1185">Reference proteome</keyword>
<dbReference type="STRING" id="4846.A0A367JCE7"/>
<evidence type="ECO:0000313" key="4">
    <source>
        <dbReference type="EMBL" id="RCH87613.1"/>
    </source>
</evidence>
<gene>
    <name evidence="4" type="ORF">CU098_005438</name>
</gene>
<sequence length="489" mass="53564">MNHFKEKHTRRTKSMSFISDNPFADENSTSEQPYTVLMSSPNLERSPTTSLSCLFLLKFSKVFLSCGAPSHRLDYCVQVLVQKLDVKAQFSYFPGFLVVSFGDPERLDASVQMIKIQFSLNLNSLTQTYQLFESVICNEVSIEEAMDRLDSIVQTPSIYPTWLRLLAYATASSISMPLFFSGGPMDMAFGFVLGLIVASGSIFLSKKITRFVSIFDVLSSTVVGFIASVISAHLGSSCFYALSIGGVISLLPGYATLVSILEITAGEAASGILRLATTLVYSLMIGFGLAIGSSCHKIIFPTLVLITAQQCEDDMSSFYHILFVPLYTLASLVVLKGHPSKFPITLSLAALSHTVHYFSLVWFSAYPHVAAVLAAFSVAFVSNLYARFRPTIGFVDMIIGLFFLVPGSVGVASSLDSLTSSVHATEVSIILNAGRQGIIFATHMMIITVAISLGLVLAALVVYPIRKLVDYQRKTSRYRRRNWVGQVTF</sequence>
<comment type="similarity">
    <text evidence="1">Belongs to the ThrE exporter (TC 2.A.79) family.</text>
</comment>
<keyword evidence="2" id="KW-1133">Transmembrane helix</keyword>
<feature type="transmembrane region" description="Helical" evidence="2">
    <location>
        <begin position="317"/>
        <end position="335"/>
    </location>
</feature>